<dbReference type="EMBL" id="BMMT01000002">
    <property type="protein sequence ID" value="GGI76567.1"/>
    <property type="molecule type" value="Genomic_DNA"/>
</dbReference>
<keyword evidence="4" id="KW-1185">Reference proteome</keyword>
<proteinExistence type="predicted"/>
<evidence type="ECO:0000313" key="1">
    <source>
        <dbReference type="EMBL" id="GAA0521468.1"/>
    </source>
</evidence>
<dbReference type="Proteomes" id="UP000597989">
    <property type="component" value="Unassembled WGS sequence"/>
</dbReference>
<comment type="caution">
    <text evidence="2">The sequence shown here is derived from an EMBL/GenBank/DDBJ whole genome shotgun (WGS) entry which is preliminary data.</text>
</comment>
<evidence type="ECO:0000313" key="4">
    <source>
        <dbReference type="Proteomes" id="UP001500220"/>
    </source>
</evidence>
<reference evidence="1 4" key="2">
    <citation type="journal article" date="2019" name="Int. J. Syst. Evol. Microbiol.">
        <title>The Global Catalogue of Microorganisms (GCM) 10K type strain sequencing project: providing services to taxonomists for standard genome sequencing and annotation.</title>
        <authorList>
            <consortium name="The Broad Institute Genomics Platform"/>
            <consortium name="The Broad Institute Genome Sequencing Center for Infectious Disease"/>
            <person name="Wu L."/>
            <person name="Ma J."/>
        </authorList>
    </citation>
    <scope>NUCLEOTIDE SEQUENCE [LARGE SCALE GENOMIC DNA]</scope>
    <source>
        <strain evidence="1 4">JCM 10664</strain>
    </source>
</reference>
<dbReference type="PANTHER" id="PTHR36221">
    <property type="entry name" value="DUF742 DOMAIN-CONTAINING PROTEIN"/>
    <property type="match status" value="1"/>
</dbReference>
<protein>
    <submittedName>
        <fullName evidence="1">DUF742 domain-containing protein</fullName>
    </submittedName>
</protein>
<reference evidence="1" key="4">
    <citation type="submission" date="2023-12" db="EMBL/GenBank/DDBJ databases">
        <authorList>
            <person name="Sun Q."/>
            <person name="Inoue M."/>
        </authorList>
    </citation>
    <scope>NUCLEOTIDE SEQUENCE</scope>
    <source>
        <strain evidence="1">JCM 10664</strain>
    </source>
</reference>
<dbReference type="Pfam" id="PF05331">
    <property type="entry name" value="DUF742"/>
    <property type="match status" value="1"/>
</dbReference>
<dbReference type="EMBL" id="BAAAHC010000009">
    <property type="protein sequence ID" value="GAA0521468.1"/>
    <property type="molecule type" value="Genomic_DNA"/>
</dbReference>
<evidence type="ECO:0000313" key="2">
    <source>
        <dbReference type="EMBL" id="GGI76567.1"/>
    </source>
</evidence>
<sequence length="122" mass="13836">MTRHEGELWWDEENGPMVRPYALTRGRTRPTRPDLDVVTQLVTERRAESSGLGVEHREILELCVRPLSVAEVAAYLDTPIVVVKVLASDLIERGYLVTGARPRPTRPDRKLLQAVLEGVRRL</sequence>
<dbReference type="Proteomes" id="UP001500220">
    <property type="component" value="Unassembled WGS sequence"/>
</dbReference>
<reference evidence="2" key="3">
    <citation type="submission" date="2020-09" db="EMBL/GenBank/DDBJ databases">
        <authorList>
            <person name="Sun Q."/>
            <person name="Zhou Y."/>
        </authorList>
    </citation>
    <scope>NUCLEOTIDE SEQUENCE</scope>
    <source>
        <strain evidence="2">CGMCC 4.7206</strain>
    </source>
</reference>
<reference evidence="2 3" key="1">
    <citation type="journal article" date="2014" name="Int. J. Syst. Evol. Microbiol.">
        <title>Complete genome sequence of Corynebacterium casei LMG S-19264T (=DSM 44701T), isolated from a smear-ripened cheese.</title>
        <authorList>
            <consortium name="US DOE Joint Genome Institute (JGI-PGF)"/>
            <person name="Walter F."/>
            <person name="Albersmeier A."/>
            <person name="Kalinowski J."/>
            <person name="Ruckert C."/>
        </authorList>
    </citation>
    <scope>NUCLEOTIDE SEQUENCE [LARGE SCALE GENOMIC DNA]</scope>
    <source>
        <strain evidence="2 3">CGMCC 4.7206</strain>
    </source>
</reference>
<accession>A0A917JN73</accession>
<dbReference type="AlphaFoldDB" id="A0A917JN73"/>
<name>A0A917JN73_9PSEU</name>
<organism evidence="2 3">
    <name type="scientific">Saccharopolyspora thermophila</name>
    <dbReference type="NCBI Taxonomy" id="89367"/>
    <lineage>
        <taxon>Bacteria</taxon>
        <taxon>Bacillati</taxon>
        <taxon>Actinomycetota</taxon>
        <taxon>Actinomycetes</taxon>
        <taxon>Pseudonocardiales</taxon>
        <taxon>Pseudonocardiaceae</taxon>
        <taxon>Saccharopolyspora</taxon>
    </lineage>
</organism>
<evidence type="ECO:0000313" key="3">
    <source>
        <dbReference type="Proteomes" id="UP000597989"/>
    </source>
</evidence>
<dbReference type="InterPro" id="IPR007995">
    <property type="entry name" value="DUF742"/>
</dbReference>
<dbReference type="RefSeq" id="WP_229679861.1">
    <property type="nucleotide sequence ID" value="NZ_BAAAHC010000009.1"/>
</dbReference>
<gene>
    <name evidence="1" type="ORF">GCM10009545_24460</name>
    <name evidence="2" type="ORF">GCM10011581_12070</name>
</gene>
<dbReference type="PANTHER" id="PTHR36221:SF1">
    <property type="entry name" value="DUF742 DOMAIN-CONTAINING PROTEIN"/>
    <property type="match status" value="1"/>
</dbReference>